<name>A0AAD5YI28_9APHY</name>
<evidence type="ECO:0000313" key="3">
    <source>
        <dbReference type="Proteomes" id="UP001212997"/>
    </source>
</evidence>
<organism evidence="2 3">
    <name type="scientific">Meripilus lineatus</name>
    <dbReference type="NCBI Taxonomy" id="2056292"/>
    <lineage>
        <taxon>Eukaryota</taxon>
        <taxon>Fungi</taxon>
        <taxon>Dikarya</taxon>
        <taxon>Basidiomycota</taxon>
        <taxon>Agaricomycotina</taxon>
        <taxon>Agaricomycetes</taxon>
        <taxon>Polyporales</taxon>
        <taxon>Meripilaceae</taxon>
        <taxon>Meripilus</taxon>
    </lineage>
</organism>
<feature type="region of interest" description="Disordered" evidence="1">
    <location>
        <begin position="1"/>
        <end position="24"/>
    </location>
</feature>
<keyword evidence="3" id="KW-1185">Reference proteome</keyword>
<feature type="compositionally biased region" description="Low complexity" evidence="1">
    <location>
        <begin position="40"/>
        <end position="56"/>
    </location>
</feature>
<protein>
    <submittedName>
        <fullName evidence="2">Uncharacterized protein</fullName>
    </submittedName>
</protein>
<gene>
    <name evidence="2" type="ORF">NLI96_g6419</name>
</gene>
<dbReference type="Proteomes" id="UP001212997">
    <property type="component" value="Unassembled WGS sequence"/>
</dbReference>
<sequence>MYDATLTVARDTTHSPALPRDATVPDLYSHLPRHLATENETALSTSPSSTESPLFESPHHSSPDLHSLPDGRNALPILGGEDVHAHAEFVDPVPCEDGCPPKSESLREPDEDITILEVHVSKEVLEDIFGSPLSFSALPPPGSFISTTLPPHKSAVTNAVTDIKRATKSIMPSHTNVPPMNPVPLLALEIPLGNLSELSLFNCINDAIRPILF</sequence>
<reference evidence="2" key="1">
    <citation type="submission" date="2022-07" db="EMBL/GenBank/DDBJ databases">
        <title>Genome Sequence of Physisporinus lineatus.</title>
        <authorList>
            <person name="Buettner E."/>
        </authorList>
    </citation>
    <scope>NUCLEOTIDE SEQUENCE</scope>
    <source>
        <strain evidence="2">VT162</strain>
    </source>
</reference>
<accession>A0AAD5YI28</accession>
<evidence type="ECO:0000313" key="2">
    <source>
        <dbReference type="EMBL" id="KAJ3483281.1"/>
    </source>
</evidence>
<proteinExistence type="predicted"/>
<feature type="region of interest" description="Disordered" evidence="1">
    <location>
        <begin position="38"/>
        <end position="77"/>
    </location>
</feature>
<evidence type="ECO:0000256" key="1">
    <source>
        <dbReference type="SAM" id="MobiDB-lite"/>
    </source>
</evidence>
<comment type="caution">
    <text evidence="2">The sequence shown here is derived from an EMBL/GenBank/DDBJ whole genome shotgun (WGS) entry which is preliminary data.</text>
</comment>
<dbReference type="EMBL" id="JANAWD010000234">
    <property type="protein sequence ID" value="KAJ3483281.1"/>
    <property type="molecule type" value="Genomic_DNA"/>
</dbReference>
<feature type="compositionally biased region" description="Basic and acidic residues" evidence="1">
    <location>
        <begin position="57"/>
        <end position="69"/>
    </location>
</feature>
<dbReference type="AlphaFoldDB" id="A0AAD5YI28"/>